<dbReference type="AlphaFoldDB" id="A0A175WEM4"/>
<dbReference type="NCBIfam" id="NF033635">
    <property type="entry name" value="SLATT_fungal"/>
    <property type="match status" value="1"/>
</dbReference>
<organism evidence="2 3">
    <name type="scientific">Madurella mycetomatis</name>
    <dbReference type="NCBI Taxonomy" id="100816"/>
    <lineage>
        <taxon>Eukaryota</taxon>
        <taxon>Fungi</taxon>
        <taxon>Dikarya</taxon>
        <taxon>Ascomycota</taxon>
        <taxon>Pezizomycotina</taxon>
        <taxon>Sordariomycetes</taxon>
        <taxon>Sordariomycetidae</taxon>
        <taxon>Sordariales</taxon>
        <taxon>Sordariales incertae sedis</taxon>
        <taxon>Madurella</taxon>
    </lineage>
</organism>
<keyword evidence="3" id="KW-1185">Reference proteome</keyword>
<name>A0A175WEM4_9PEZI</name>
<reference evidence="2 3" key="1">
    <citation type="journal article" date="2016" name="Genome Announc.">
        <title>Genome Sequence of Madurella mycetomatis mm55, Isolated from a Human Mycetoma Case in Sudan.</title>
        <authorList>
            <person name="Smit S."/>
            <person name="Derks M.F."/>
            <person name="Bervoets S."/>
            <person name="Fahal A."/>
            <person name="van Leeuwen W."/>
            <person name="van Belkum A."/>
            <person name="van de Sande W.W."/>
        </authorList>
    </citation>
    <scope>NUCLEOTIDE SEQUENCE [LARGE SCALE GENOMIC DNA]</scope>
    <source>
        <strain evidence="3">mm55</strain>
    </source>
</reference>
<dbReference type="OrthoDB" id="5398270at2759"/>
<dbReference type="PANTHER" id="PTHR38793">
    <property type="entry name" value="SLATT_FUNGAL DOMAIN-CONTAINING PROTEIN-RELATED"/>
    <property type="match status" value="1"/>
</dbReference>
<accession>A0A175WEM4</accession>
<proteinExistence type="predicted"/>
<evidence type="ECO:0000313" key="2">
    <source>
        <dbReference type="EMBL" id="KXX82115.1"/>
    </source>
</evidence>
<dbReference type="EMBL" id="LCTW02000021">
    <property type="protein sequence ID" value="KXX82115.1"/>
    <property type="molecule type" value="Genomic_DNA"/>
</dbReference>
<dbReference type="VEuPathDB" id="FungiDB:MMYC01_201536"/>
<dbReference type="PANTHER" id="PTHR38793:SF1">
    <property type="entry name" value="SMODS AND SLOG-ASSOCIATING 2TM EFFECTOR DOMAIN-CONTAINING PROTEIN"/>
    <property type="match status" value="1"/>
</dbReference>
<comment type="caution">
    <text evidence="2">The sequence shown here is derived from an EMBL/GenBank/DDBJ whole genome shotgun (WGS) entry which is preliminary data.</text>
</comment>
<feature type="domain" description="SMODS and SLOG-associating 2TM effector" evidence="1">
    <location>
        <begin position="9"/>
        <end position="94"/>
    </location>
</feature>
<dbReference type="Pfam" id="PF18142">
    <property type="entry name" value="SLATT_fungal"/>
    <property type="match status" value="1"/>
</dbReference>
<dbReference type="InterPro" id="IPR041622">
    <property type="entry name" value="SLATT_fungi"/>
</dbReference>
<gene>
    <name evidence="2" type="ORF">MMYC01_201536</name>
</gene>
<protein>
    <recommendedName>
        <fullName evidence="1">SMODS and SLOG-associating 2TM effector domain-containing protein</fullName>
    </recommendedName>
</protein>
<dbReference type="Proteomes" id="UP000078237">
    <property type="component" value="Unassembled WGS sequence"/>
</dbReference>
<evidence type="ECO:0000313" key="3">
    <source>
        <dbReference type="Proteomes" id="UP000078237"/>
    </source>
</evidence>
<evidence type="ECO:0000259" key="1">
    <source>
        <dbReference type="Pfam" id="PF18142"/>
    </source>
</evidence>
<sequence>MFEGLYSDVVGQRVKYRVLYSVISTVRWLLMVPQIVVGGSTTPITVLPTVNTVGAGLLAMLHNSGILDRYLLDEAEFTMVESFLEELLDTGVDAQATVWANKPEAGWSATKANPTATTTTIPVTVEDKKVVIQYD</sequence>